<accession>A0A1G2G5B2</accession>
<evidence type="ECO:0000313" key="2">
    <source>
        <dbReference type="EMBL" id="OGZ45101.1"/>
    </source>
</evidence>
<keyword evidence="1" id="KW-0812">Transmembrane</keyword>
<evidence type="ECO:0000313" key="3">
    <source>
        <dbReference type="Proteomes" id="UP000176576"/>
    </source>
</evidence>
<keyword evidence="1" id="KW-1133">Transmembrane helix</keyword>
<evidence type="ECO:0000256" key="1">
    <source>
        <dbReference type="SAM" id="Phobius"/>
    </source>
</evidence>
<dbReference type="STRING" id="1802117.A3J54_04465"/>
<dbReference type="InterPro" id="IPR011042">
    <property type="entry name" value="6-blade_b-propeller_TolB-like"/>
</dbReference>
<proteinExistence type="predicted"/>
<dbReference type="EMBL" id="MHNN01000024">
    <property type="protein sequence ID" value="OGZ45101.1"/>
    <property type="molecule type" value="Genomic_DNA"/>
</dbReference>
<gene>
    <name evidence="2" type="ORF">A3J54_04465</name>
</gene>
<name>A0A1G2G5B2_9BACT</name>
<protein>
    <recommendedName>
        <fullName evidence="4">Dipeptidylpeptidase IV N-terminal domain-containing protein</fullName>
    </recommendedName>
</protein>
<keyword evidence="1" id="KW-0472">Membrane</keyword>
<sequence length="405" mass="44881">MDTEQIHTSRSRIIVVSLLIIGIILLIVLLSMFWGDADEDGNNTDSFFGILFNNERTPADNDPLRGGVIIGDDTKGEEEEITLYLISKDPVVGASLSSDGTRVRYFKQAGGNLFEASFTGENETRISNVTIPGILDVTWTPSKTYAIISFYTDGEMRRLYSRYTGTSTVSSAFLPSNIQAITSSMVEDMIAYTSTSNGETALFTARPDNTAIKKVFTLPAPDFEVLWPTSSTLVLKQKSSSYASSFLFTLNPSSKLLTRVLSDKPGLDVLWYPGGTDFLYMDTEREGTRASLHASSLKENTFADMPFFTLPEKCAWAPASDDTLFCAIPESLPKGANLPDEWWQGVISFNDSLWRINTTTGERQQILPPRQFDGINLFLSKDESFLFFTNKKDGSLWGLRLPPAA</sequence>
<comment type="caution">
    <text evidence="2">The sequence shown here is derived from an EMBL/GenBank/DDBJ whole genome shotgun (WGS) entry which is preliminary data.</text>
</comment>
<organism evidence="2 3">
    <name type="scientific">Candidatus Ryanbacteria bacterium RIFCSPHIGHO2_02_FULL_45_13b</name>
    <dbReference type="NCBI Taxonomy" id="1802117"/>
    <lineage>
        <taxon>Bacteria</taxon>
        <taxon>Candidatus Ryaniibacteriota</taxon>
    </lineage>
</organism>
<dbReference type="SUPFAM" id="SSF82171">
    <property type="entry name" value="DPP6 N-terminal domain-like"/>
    <property type="match status" value="1"/>
</dbReference>
<dbReference type="Proteomes" id="UP000176576">
    <property type="component" value="Unassembled WGS sequence"/>
</dbReference>
<dbReference type="Gene3D" id="2.120.10.30">
    <property type="entry name" value="TolB, C-terminal domain"/>
    <property type="match status" value="1"/>
</dbReference>
<feature type="transmembrane region" description="Helical" evidence="1">
    <location>
        <begin position="12"/>
        <end position="34"/>
    </location>
</feature>
<dbReference type="AlphaFoldDB" id="A0A1G2G5B2"/>
<evidence type="ECO:0008006" key="4">
    <source>
        <dbReference type="Google" id="ProtNLM"/>
    </source>
</evidence>
<reference evidence="2 3" key="1">
    <citation type="journal article" date="2016" name="Nat. Commun.">
        <title>Thousands of microbial genomes shed light on interconnected biogeochemical processes in an aquifer system.</title>
        <authorList>
            <person name="Anantharaman K."/>
            <person name="Brown C.T."/>
            <person name="Hug L.A."/>
            <person name="Sharon I."/>
            <person name="Castelle C.J."/>
            <person name="Probst A.J."/>
            <person name="Thomas B.C."/>
            <person name="Singh A."/>
            <person name="Wilkins M.J."/>
            <person name="Karaoz U."/>
            <person name="Brodie E.L."/>
            <person name="Williams K.H."/>
            <person name="Hubbard S.S."/>
            <person name="Banfield J.F."/>
        </authorList>
    </citation>
    <scope>NUCLEOTIDE SEQUENCE [LARGE SCALE GENOMIC DNA]</scope>
</reference>